<dbReference type="GO" id="GO:0004888">
    <property type="term" value="F:transmembrane signaling receptor activity"/>
    <property type="evidence" value="ECO:0007669"/>
    <property type="project" value="InterPro"/>
</dbReference>
<dbReference type="RefSeq" id="WP_073006460.1">
    <property type="nucleotide sequence ID" value="NZ_FQXD01000004.1"/>
</dbReference>
<keyword evidence="2" id="KW-1003">Cell membrane</keyword>
<dbReference type="Gene3D" id="1.10.287.950">
    <property type="entry name" value="Methyl-accepting chemotaxis protein"/>
    <property type="match status" value="1"/>
</dbReference>
<evidence type="ECO:0000313" key="11">
    <source>
        <dbReference type="Proteomes" id="UP000184079"/>
    </source>
</evidence>
<dbReference type="PANTHER" id="PTHR32089:SF112">
    <property type="entry name" value="LYSOZYME-LIKE PROTEIN-RELATED"/>
    <property type="match status" value="1"/>
</dbReference>
<sequence>MRNLKIAKKFVLLITFAVLLSTIISVVGFIYVHDMADDSKEMYDNYLISINKLGVIQKNNATIDAYSMEALLTNDPNTYSDLKKRIDELASENEKLETKELYPEKVINIDSYSMLKDDYIQGRNNALQLAKDDQDAGYNYYVDHVMSKRIELDGIMTKIQEYFTNKADDMNQHNQSHLKEVSMIFIAVTTIGIILFIAFSLWIVKTIIKPVKHLRHIMKTAEQGELVTSNYKANDEFGQLVTAFNAMITTFKDLLSSTQEASENIVASSEQLSASAGQNTQASEHVASAIQEIAAGSANQLEHIEKTADTMDTMISSFQKITEDTTVVSSQAKESAELSRRGESAMNDVIDQMEVIRSNVTNLGKTIHGLSSRLTEINAMNQTITDIASQTNLLALNAAIEAARAGEHGEGFSVVAEEVRKLAEQSNESAKQITHLIENIQHETNETMESMDVTDAAVETGTTVVHEAGSTFEKIESTFNRIINQFAKISENINQLSSGAMNLQTSMNEIKEIVTNTSEQTQTVSAATEEQLASIEEVESSAENLAKISEELQELVNKFE</sequence>
<dbReference type="InterPro" id="IPR003660">
    <property type="entry name" value="HAMP_dom"/>
</dbReference>
<dbReference type="CDD" id="cd06225">
    <property type="entry name" value="HAMP"/>
    <property type="match status" value="1"/>
</dbReference>
<dbReference type="GO" id="GO:0005886">
    <property type="term" value="C:plasma membrane"/>
    <property type="evidence" value="ECO:0007669"/>
    <property type="project" value="UniProtKB-SubCell"/>
</dbReference>
<dbReference type="EMBL" id="FQXD01000004">
    <property type="protein sequence ID" value="SHH13245.1"/>
    <property type="molecule type" value="Genomic_DNA"/>
</dbReference>
<keyword evidence="3 7" id="KW-0472">Membrane</keyword>
<reference evidence="11" key="1">
    <citation type="submission" date="2016-11" db="EMBL/GenBank/DDBJ databases">
        <authorList>
            <person name="Varghese N."/>
            <person name="Submissions S."/>
        </authorList>
    </citation>
    <scope>NUCLEOTIDE SEQUENCE [LARGE SCALE GENOMIC DNA]</scope>
    <source>
        <strain evidence="11">CGMCC 1.6496</strain>
    </source>
</reference>
<organism evidence="10 11">
    <name type="scientific">Virgibacillus chiguensis</name>
    <dbReference type="NCBI Taxonomy" id="411959"/>
    <lineage>
        <taxon>Bacteria</taxon>
        <taxon>Bacillati</taxon>
        <taxon>Bacillota</taxon>
        <taxon>Bacilli</taxon>
        <taxon>Bacillales</taxon>
        <taxon>Bacillaceae</taxon>
        <taxon>Virgibacillus</taxon>
    </lineage>
</organism>
<name>A0A1M5QGC6_9BACI</name>
<evidence type="ECO:0000256" key="5">
    <source>
        <dbReference type="ARBA" id="ARBA00029447"/>
    </source>
</evidence>
<accession>A0A1M5QGC6</accession>
<keyword evidence="4 6" id="KW-0807">Transducer</keyword>
<evidence type="ECO:0000256" key="3">
    <source>
        <dbReference type="ARBA" id="ARBA00023136"/>
    </source>
</evidence>
<comment type="subcellular location">
    <subcellularLocation>
        <location evidence="1">Cell membrane</location>
    </subcellularLocation>
</comment>
<dbReference type="Pfam" id="PF00672">
    <property type="entry name" value="HAMP"/>
    <property type="match status" value="1"/>
</dbReference>
<dbReference type="Pfam" id="PF12729">
    <property type="entry name" value="4HB_MCP_1"/>
    <property type="match status" value="1"/>
</dbReference>
<evidence type="ECO:0000256" key="2">
    <source>
        <dbReference type="ARBA" id="ARBA00022475"/>
    </source>
</evidence>
<dbReference type="Pfam" id="PF00015">
    <property type="entry name" value="MCPsignal"/>
    <property type="match status" value="1"/>
</dbReference>
<dbReference type="PROSITE" id="PS50885">
    <property type="entry name" value="HAMP"/>
    <property type="match status" value="1"/>
</dbReference>
<comment type="similarity">
    <text evidence="5">Belongs to the methyl-accepting chemotaxis (MCP) protein family.</text>
</comment>
<proteinExistence type="inferred from homology"/>
<keyword evidence="7" id="KW-1133">Transmembrane helix</keyword>
<protein>
    <submittedName>
        <fullName evidence="10">Methyl-accepting chemotaxis protein</fullName>
    </submittedName>
</protein>
<dbReference type="GO" id="GO:0006935">
    <property type="term" value="P:chemotaxis"/>
    <property type="evidence" value="ECO:0007669"/>
    <property type="project" value="InterPro"/>
</dbReference>
<dbReference type="InterPro" id="IPR004090">
    <property type="entry name" value="Chemotax_Me-accpt_rcpt"/>
</dbReference>
<evidence type="ECO:0000259" key="8">
    <source>
        <dbReference type="PROSITE" id="PS50111"/>
    </source>
</evidence>
<dbReference type="Gene3D" id="6.10.340.10">
    <property type="match status" value="1"/>
</dbReference>
<dbReference type="SMART" id="SM00283">
    <property type="entry name" value="MA"/>
    <property type="match status" value="1"/>
</dbReference>
<evidence type="ECO:0000313" key="10">
    <source>
        <dbReference type="EMBL" id="SHH13245.1"/>
    </source>
</evidence>
<feature type="domain" description="HAMP" evidence="9">
    <location>
        <begin position="205"/>
        <end position="256"/>
    </location>
</feature>
<dbReference type="InterPro" id="IPR004089">
    <property type="entry name" value="MCPsignal_dom"/>
</dbReference>
<dbReference type="OrthoDB" id="358716at2"/>
<dbReference type="AlphaFoldDB" id="A0A1M5QGC6"/>
<evidence type="ECO:0000256" key="7">
    <source>
        <dbReference type="SAM" id="Phobius"/>
    </source>
</evidence>
<dbReference type="PROSITE" id="PS50111">
    <property type="entry name" value="CHEMOTAXIS_TRANSDUC_2"/>
    <property type="match status" value="1"/>
</dbReference>
<gene>
    <name evidence="10" type="ORF">SAMN05421807_104131</name>
</gene>
<dbReference type="GO" id="GO:0007165">
    <property type="term" value="P:signal transduction"/>
    <property type="evidence" value="ECO:0007669"/>
    <property type="project" value="UniProtKB-KW"/>
</dbReference>
<feature type="domain" description="Methyl-accepting transducer" evidence="8">
    <location>
        <begin position="275"/>
        <end position="546"/>
    </location>
</feature>
<dbReference type="Proteomes" id="UP000184079">
    <property type="component" value="Unassembled WGS sequence"/>
</dbReference>
<keyword evidence="11" id="KW-1185">Reference proteome</keyword>
<feature type="transmembrane region" description="Helical" evidence="7">
    <location>
        <begin position="12"/>
        <end position="32"/>
    </location>
</feature>
<dbReference type="PANTHER" id="PTHR32089">
    <property type="entry name" value="METHYL-ACCEPTING CHEMOTAXIS PROTEIN MCPB"/>
    <property type="match status" value="1"/>
</dbReference>
<dbReference type="CDD" id="cd11386">
    <property type="entry name" value="MCP_signal"/>
    <property type="match status" value="1"/>
</dbReference>
<feature type="transmembrane region" description="Helical" evidence="7">
    <location>
        <begin position="183"/>
        <end position="204"/>
    </location>
</feature>
<dbReference type="InterPro" id="IPR024478">
    <property type="entry name" value="HlyB_4HB_MCP"/>
</dbReference>
<dbReference type="SUPFAM" id="SSF58104">
    <property type="entry name" value="Methyl-accepting chemotaxis protein (MCP) signaling domain"/>
    <property type="match status" value="1"/>
</dbReference>
<evidence type="ECO:0000256" key="6">
    <source>
        <dbReference type="PROSITE-ProRule" id="PRU00284"/>
    </source>
</evidence>
<evidence type="ECO:0000259" key="9">
    <source>
        <dbReference type="PROSITE" id="PS50885"/>
    </source>
</evidence>
<keyword evidence="7" id="KW-0812">Transmembrane</keyword>
<dbReference type="PRINTS" id="PR00260">
    <property type="entry name" value="CHEMTRNSDUCR"/>
</dbReference>
<evidence type="ECO:0000256" key="1">
    <source>
        <dbReference type="ARBA" id="ARBA00004236"/>
    </source>
</evidence>
<evidence type="ECO:0000256" key="4">
    <source>
        <dbReference type="ARBA" id="ARBA00023224"/>
    </source>
</evidence>